<dbReference type="GO" id="GO:0005634">
    <property type="term" value="C:nucleus"/>
    <property type="evidence" value="ECO:0007669"/>
    <property type="project" value="UniProtKB-SubCell"/>
</dbReference>
<feature type="domain" description="TCP" evidence="6">
    <location>
        <begin position="71"/>
        <end position="129"/>
    </location>
</feature>
<dbReference type="PROSITE" id="PS51369">
    <property type="entry name" value="TCP"/>
    <property type="match status" value="1"/>
</dbReference>
<dbReference type="GO" id="GO:0003700">
    <property type="term" value="F:DNA-binding transcription factor activity"/>
    <property type="evidence" value="ECO:0007669"/>
    <property type="project" value="InterPro"/>
</dbReference>
<dbReference type="GO" id="GO:0043565">
    <property type="term" value="F:sequence-specific DNA binding"/>
    <property type="evidence" value="ECO:0007669"/>
    <property type="project" value="TreeGrafter"/>
</dbReference>
<dbReference type="Pfam" id="PF03634">
    <property type="entry name" value="TCP"/>
    <property type="match status" value="1"/>
</dbReference>
<keyword evidence="2" id="KW-0805">Transcription regulation</keyword>
<evidence type="ECO:0000256" key="2">
    <source>
        <dbReference type="ARBA" id="ARBA00023015"/>
    </source>
</evidence>
<comment type="subcellular location">
    <subcellularLocation>
        <location evidence="1">Nucleus</location>
    </subcellularLocation>
</comment>
<gene>
    <name evidence="7" type="ORF">LSALG_LOCUS23587</name>
</gene>
<dbReference type="Proteomes" id="UP001177003">
    <property type="component" value="Chromosome 5"/>
</dbReference>
<proteinExistence type="predicted"/>
<keyword evidence="3" id="KW-0238">DNA-binding</keyword>
<dbReference type="InterPro" id="IPR005333">
    <property type="entry name" value="Transcription_factor_TCP"/>
</dbReference>
<dbReference type="PANTHER" id="PTHR31072:SF268">
    <property type="entry name" value="TCP DOMAIN-CONTAINING PROTEIN"/>
    <property type="match status" value="1"/>
</dbReference>
<evidence type="ECO:0000256" key="5">
    <source>
        <dbReference type="ARBA" id="ARBA00023242"/>
    </source>
</evidence>
<reference evidence="7" key="1">
    <citation type="submission" date="2023-04" db="EMBL/GenBank/DDBJ databases">
        <authorList>
            <person name="Vijverberg K."/>
            <person name="Xiong W."/>
            <person name="Schranz E."/>
        </authorList>
    </citation>
    <scope>NUCLEOTIDE SEQUENCE</scope>
</reference>
<protein>
    <recommendedName>
        <fullName evidence="6">TCP domain-containing protein</fullName>
    </recommendedName>
</protein>
<keyword evidence="4" id="KW-0804">Transcription</keyword>
<evidence type="ECO:0000313" key="8">
    <source>
        <dbReference type="Proteomes" id="UP001177003"/>
    </source>
</evidence>
<evidence type="ECO:0000256" key="3">
    <source>
        <dbReference type="ARBA" id="ARBA00023125"/>
    </source>
</evidence>
<dbReference type="InterPro" id="IPR017887">
    <property type="entry name" value="TF_TCP_subgr"/>
</dbReference>
<dbReference type="PANTHER" id="PTHR31072">
    <property type="entry name" value="TRANSCRIPTION FACTOR TCP4-RELATED"/>
    <property type="match status" value="1"/>
</dbReference>
<keyword evidence="5" id="KW-0539">Nucleus</keyword>
<sequence>MSERFKVRFFSAPRILRIQSANGAKSKMINNTYDQEGYAKRQKLSNPNMISRQYAGFQNPRIVRVSQAFGGKDRHSKVWTVKGVRDRRIRLSIPTAIQLYHLQDQLGLTQPSKVIDWLLDVTKDDIDKLPPLQMAQEDFKRFHLPPTVVPHNFNSTQLSFSPFYNSTPNNDHQRMEGKEAILSFSPFFNTPSYDHQRTEGKDVIIENKWNSYNYQGSDQQFSNLSLSRSDKKLDTYTSLFPSSSAPPFEPQIFSCFSGPATPSFFPPYVMPFELLSSSSPCVPPNSLVQVPLNLIDTQMKAPFGLNMNSTISSQSNNSNG</sequence>
<evidence type="ECO:0000259" key="6">
    <source>
        <dbReference type="PROSITE" id="PS51369"/>
    </source>
</evidence>
<evidence type="ECO:0000256" key="1">
    <source>
        <dbReference type="ARBA" id="ARBA00004123"/>
    </source>
</evidence>
<dbReference type="EMBL" id="OX465081">
    <property type="protein sequence ID" value="CAI9284029.1"/>
    <property type="molecule type" value="Genomic_DNA"/>
</dbReference>
<dbReference type="AlphaFoldDB" id="A0AA35Z1L2"/>
<accession>A0AA35Z1L2</accession>
<organism evidence="7 8">
    <name type="scientific">Lactuca saligna</name>
    <name type="common">Willowleaf lettuce</name>
    <dbReference type="NCBI Taxonomy" id="75948"/>
    <lineage>
        <taxon>Eukaryota</taxon>
        <taxon>Viridiplantae</taxon>
        <taxon>Streptophyta</taxon>
        <taxon>Embryophyta</taxon>
        <taxon>Tracheophyta</taxon>
        <taxon>Spermatophyta</taxon>
        <taxon>Magnoliopsida</taxon>
        <taxon>eudicotyledons</taxon>
        <taxon>Gunneridae</taxon>
        <taxon>Pentapetalae</taxon>
        <taxon>asterids</taxon>
        <taxon>campanulids</taxon>
        <taxon>Asterales</taxon>
        <taxon>Asteraceae</taxon>
        <taxon>Cichorioideae</taxon>
        <taxon>Cichorieae</taxon>
        <taxon>Lactucinae</taxon>
        <taxon>Lactuca</taxon>
    </lineage>
</organism>
<evidence type="ECO:0000313" key="7">
    <source>
        <dbReference type="EMBL" id="CAI9284029.1"/>
    </source>
</evidence>
<keyword evidence="8" id="KW-1185">Reference proteome</keyword>
<evidence type="ECO:0000256" key="4">
    <source>
        <dbReference type="ARBA" id="ARBA00023163"/>
    </source>
</evidence>
<name>A0AA35Z1L2_LACSI</name>